<dbReference type="InterPro" id="IPR011413">
    <property type="entry name" value="UCP036540_AIR"/>
</dbReference>
<feature type="domain" description="PurM-like N-terminal" evidence="2">
    <location>
        <begin position="42"/>
        <end position="146"/>
    </location>
</feature>
<dbReference type="NCBIfam" id="TIGR04049">
    <property type="entry name" value="AIR_rel_sll0787"/>
    <property type="match status" value="1"/>
</dbReference>
<dbReference type="InterPro" id="IPR006283">
    <property type="entry name" value="ThiL-like"/>
</dbReference>
<proteinExistence type="predicted"/>
<dbReference type="RefSeq" id="WP_129217764.1">
    <property type="nucleotide sequence ID" value="NZ_QYBC01000002.1"/>
</dbReference>
<dbReference type="InterPro" id="IPR024030">
    <property type="entry name" value="AIR_synthase-rel_sll0787"/>
</dbReference>
<comment type="caution">
    <text evidence="4">The sequence shown here is derived from an EMBL/GenBank/DDBJ whole genome shotgun (WGS) entry which is preliminary data.</text>
</comment>
<keyword evidence="5" id="KW-1185">Reference proteome</keyword>
<dbReference type="OrthoDB" id="9767928at2"/>
<dbReference type="InterPro" id="IPR036921">
    <property type="entry name" value="PurM-like_N_sf"/>
</dbReference>
<dbReference type="Proteomes" id="UP000289411">
    <property type="component" value="Unassembled WGS sequence"/>
</dbReference>
<dbReference type="InterPro" id="IPR010918">
    <property type="entry name" value="PurM-like_C_dom"/>
</dbReference>
<dbReference type="Pfam" id="PF00586">
    <property type="entry name" value="AIRS"/>
    <property type="match status" value="1"/>
</dbReference>
<dbReference type="PIRSF" id="PIRSF036540">
    <property type="entry name" value="UCP036540_AIR"/>
    <property type="match status" value="1"/>
</dbReference>
<dbReference type="PANTHER" id="PTHR30270:SF0">
    <property type="entry name" value="THIAMINE-MONOPHOSPHATE KINASE"/>
    <property type="match status" value="1"/>
</dbReference>
<dbReference type="SUPFAM" id="SSF55326">
    <property type="entry name" value="PurM N-terminal domain-like"/>
    <property type="match status" value="1"/>
</dbReference>
<feature type="domain" description="PurM-like C-terminal" evidence="3">
    <location>
        <begin position="196"/>
        <end position="295"/>
    </location>
</feature>
<protein>
    <submittedName>
        <fullName evidence="4">Sll0787 family AIR synthase-like protein</fullName>
    </submittedName>
</protein>
<reference evidence="4 5" key="2">
    <citation type="submission" date="2019-02" db="EMBL/GenBank/DDBJ databases">
        <title>'Lichenibacterium ramalinii' gen. nov. sp. nov., 'Lichenibacterium minor' gen. nov. sp. nov.</title>
        <authorList>
            <person name="Pankratov T."/>
        </authorList>
    </citation>
    <scope>NUCLEOTIDE SEQUENCE [LARGE SCALE GENOMIC DNA]</scope>
    <source>
        <strain evidence="4 5">RmlP001</strain>
    </source>
</reference>
<dbReference type="InterPro" id="IPR016188">
    <property type="entry name" value="PurM-like_N"/>
</dbReference>
<dbReference type="PANTHER" id="PTHR30270">
    <property type="entry name" value="THIAMINE-MONOPHOSPHATE KINASE"/>
    <property type="match status" value="1"/>
</dbReference>
<evidence type="ECO:0000259" key="2">
    <source>
        <dbReference type="Pfam" id="PF00586"/>
    </source>
</evidence>
<dbReference type="EMBL" id="QYBC01000002">
    <property type="protein sequence ID" value="RYB07168.1"/>
    <property type="molecule type" value="Genomic_DNA"/>
</dbReference>
<dbReference type="Gene3D" id="3.90.650.10">
    <property type="entry name" value="PurM-like C-terminal domain"/>
    <property type="match status" value="1"/>
</dbReference>
<dbReference type="AlphaFoldDB" id="A0A4V1RJ58"/>
<dbReference type="InterPro" id="IPR036676">
    <property type="entry name" value="PurM-like_C_sf"/>
</dbReference>
<dbReference type="Pfam" id="PF02769">
    <property type="entry name" value="AIRS_C"/>
    <property type="match status" value="1"/>
</dbReference>
<evidence type="ECO:0000256" key="1">
    <source>
        <dbReference type="ARBA" id="ARBA00022977"/>
    </source>
</evidence>
<dbReference type="GO" id="GO:0009030">
    <property type="term" value="F:thiamine-phosphate kinase activity"/>
    <property type="evidence" value="ECO:0007669"/>
    <property type="project" value="InterPro"/>
</dbReference>
<reference evidence="4 5" key="1">
    <citation type="submission" date="2018-09" db="EMBL/GenBank/DDBJ databases">
        <authorList>
            <person name="Grouzdev D.S."/>
            <person name="Krutkina M.S."/>
        </authorList>
    </citation>
    <scope>NUCLEOTIDE SEQUENCE [LARGE SCALE GENOMIC DNA]</scope>
    <source>
        <strain evidence="4 5">RmlP001</strain>
    </source>
</reference>
<evidence type="ECO:0000259" key="3">
    <source>
        <dbReference type="Pfam" id="PF02769"/>
    </source>
</evidence>
<dbReference type="SUPFAM" id="SSF56042">
    <property type="entry name" value="PurM C-terminal domain-like"/>
    <property type="match status" value="1"/>
</dbReference>
<gene>
    <name evidence="4" type="ORF">D3272_03635</name>
</gene>
<dbReference type="CDD" id="cd02192">
    <property type="entry name" value="PurM-like3"/>
    <property type="match status" value="1"/>
</dbReference>
<dbReference type="Gene3D" id="3.30.1330.10">
    <property type="entry name" value="PurM-like, N-terminal domain"/>
    <property type="match status" value="1"/>
</dbReference>
<keyword evidence="1" id="KW-0784">Thiamine biosynthesis</keyword>
<organism evidence="4 5">
    <name type="scientific">Lichenibacterium ramalinae</name>
    <dbReference type="NCBI Taxonomy" id="2316527"/>
    <lineage>
        <taxon>Bacteria</taxon>
        <taxon>Pseudomonadati</taxon>
        <taxon>Pseudomonadota</taxon>
        <taxon>Alphaproteobacteria</taxon>
        <taxon>Hyphomicrobiales</taxon>
        <taxon>Lichenihabitantaceae</taxon>
        <taxon>Lichenibacterium</taxon>
    </lineage>
</organism>
<sequence>MDRLIDDLAGRLRDGRGLLGKRDIAGAVAALGLDAGSAIAVGDDCAAIPDGDGHLLLAIEGFIDAFVAAEPWFAGYCGVMVNLSDVAAMGGRAIAVVDALWAADDEAAGPVLAGLREGAARYGVPVVGGHTNTRSARGGLAVAVLGRAKRLMTSFDAAPGHDLVMAVDLRGAYRSDTSTNWDASTAAPAGRLRGDLDVLAEIAEAGLCGAAKDISMAGTVGTAGMLFESSGTGGRIDVGSVPRPEGADLARWLASFPSYGYLLSVSPRDTAEVVGRFAARGIAAARIGTVEPGTRLCIADGRHDATVWDFAAAPLTGCGARPGPAAP</sequence>
<dbReference type="GO" id="GO:0009228">
    <property type="term" value="P:thiamine biosynthetic process"/>
    <property type="evidence" value="ECO:0007669"/>
    <property type="project" value="UniProtKB-KW"/>
</dbReference>
<accession>A0A4V1RJ58</accession>
<evidence type="ECO:0000313" key="5">
    <source>
        <dbReference type="Proteomes" id="UP000289411"/>
    </source>
</evidence>
<evidence type="ECO:0000313" key="4">
    <source>
        <dbReference type="EMBL" id="RYB07168.1"/>
    </source>
</evidence>
<name>A0A4V1RJ58_9HYPH</name>